<name>A0A9D1UBN1_9FIRM</name>
<dbReference type="SUPFAM" id="SSF48498">
    <property type="entry name" value="Tetracyclin repressor-like, C-terminal domain"/>
    <property type="match status" value="1"/>
</dbReference>
<dbReference type="PANTHER" id="PTHR47506">
    <property type="entry name" value="TRANSCRIPTIONAL REGULATORY PROTEIN"/>
    <property type="match status" value="1"/>
</dbReference>
<evidence type="ECO:0000313" key="7">
    <source>
        <dbReference type="Proteomes" id="UP000824265"/>
    </source>
</evidence>
<dbReference type="Gene3D" id="1.10.357.10">
    <property type="entry name" value="Tetracycline Repressor, domain 2"/>
    <property type="match status" value="1"/>
</dbReference>
<evidence type="ECO:0000256" key="1">
    <source>
        <dbReference type="ARBA" id="ARBA00023015"/>
    </source>
</evidence>
<evidence type="ECO:0000256" key="2">
    <source>
        <dbReference type="ARBA" id="ARBA00023125"/>
    </source>
</evidence>
<evidence type="ECO:0000259" key="5">
    <source>
        <dbReference type="PROSITE" id="PS50977"/>
    </source>
</evidence>
<reference evidence="6" key="2">
    <citation type="submission" date="2021-04" db="EMBL/GenBank/DDBJ databases">
        <authorList>
            <person name="Gilroy R."/>
        </authorList>
    </citation>
    <scope>NUCLEOTIDE SEQUENCE</scope>
    <source>
        <strain evidence="6">CHK195-6426</strain>
    </source>
</reference>
<comment type="caution">
    <text evidence="6">The sequence shown here is derived from an EMBL/GenBank/DDBJ whole genome shotgun (WGS) entry which is preliminary data.</text>
</comment>
<dbReference type="PROSITE" id="PS50977">
    <property type="entry name" value="HTH_TETR_2"/>
    <property type="match status" value="1"/>
</dbReference>
<keyword evidence="1" id="KW-0805">Transcription regulation</keyword>
<keyword evidence="2 4" id="KW-0238">DNA-binding</keyword>
<dbReference type="PROSITE" id="PS01081">
    <property type="entry name" value="HTH_TETR_1"/>
    <property type="match status" value="1"/>
</dbReference>
<dbReference type="PANTHER" id="PTHR47506:SF6">
    <property type="entry name" value="HTH-TYPE TRANSCRIPTIONAL REPRESSOR NEMR"/>
    <property type="match status" value="1"/>
</dbReference>
<gene>
    <name evidence="6" type="ORF">H9742_07420</name>
</gene>
<feature type="DNA-binding region" description="H-T-H motif" evidence="4">
    <location>
        <begin position="29"/>
        <end position="48"/>
    </location>
</feature>
<reference evidence="6" key="1">
    <citation type="journal article" date="2021" name="PeerJ">
        <title>Extensive microbial diversity within the chicken gut microbiome revealed by metagenomics and culture.</title>
        <authorList>
            <person name="Gilroy R."/>
            <person name="Ravi A."/>
            <person name="Getino M."/>
            <person name="Pursley I."/>
            <person name="Horton D.L."/>
            <person name="Alikhan N.F."/>
            <person name="Baker D."/>
            <person name="Gharbi K."/>
            <person name="Hall N."/>
            <person name="Watson M."/>
            <person name="Adriaenssens E.M."/>
            <person name="Foster-Nyarko E."/>
            <person name="Jarju S."/>
            <person name="Secka A."/>
            <person name="Antonio M."/>
            <person name="Oren A."/>
            <person name="Chaudhuri R.R."/>
            <person name="La Ragione R."/>
            <person name="Hildebrand F."/>
            <person name="Pallen M.J."/>
        </authorList>
    </citation>
    <scope>NUCLEOTIDE SEQUENCE</scope>
    <source>
        <strain evidence="6">CHK195-6426</strain>
    </source>
</reference>
<dbReference type="Pfam" id="PF17922">
    <property type="entry name" value="TetR_C_17"/>
    <property type="match status" value="1"/>
</dbReference>
<accession>A0A9D1UBN1</accession>
<dbReference type="InterPro" id="IPR023772">
    <property type="entry name" value="DNA-bd_HTH_TetR-type_CS"/>
</dbReference>
<evidence type="ECO:0000313" key="6">
    <source>
        <dbReference type="EMBL" id="HIW81343.1"/>
    </source>
</evidence>
<dbReference type="PRINTS" id="PR00455">
    <property type="entry name" value="HTHTETR"/>
</dbReference>
<dbReference type="EMBL" id="DXGH01000039">
    <property type="protein sequence ID" value="HIW81343.1"/>
    <property type="molecule type" value="Genomic_DNA"/>
</dbReference>
<dbReference type="Proteomes" id="UP000824265">
    <property type="component" value="Unassembled WGS sequence"/>
</dbReference>
<dbReference type="InterPro" id="IPR009057">
    <property type="entry name" value="Homeodomain-like_sf"/>
</dbReference>
<feature type="domain" description="HTH tetR-type" evidence="5">
    <location>
        <begin position="6"/>
        <end position="66"/>
    </location>
</feature>
<evidence type="ECO:0000256" key="3">
    <source>
        <dbReference type="ARBA" id="ARBA00023163"/>
    </source>
</evidence>
<evidence type="ECO:0000256" key="4">
    <source>
        <dbReference type="PROSITE-ProRule" id="PRU00335"/>
    </source>
</evidence>
<dbReference type="SUPFAM" id="SSF46689">
    <property type="entry name" value="Homeodomain-like"/>
    <property type="match status" value="1"/>
</dbReference>
<dbReference type="GO" id="GO:0003677">
    <property type="term" value="F:DNA binding"/>
    <property type="evidence" value="ECO:0007669"/>
    <property type="project" value="UniProtKB-UniRule"/>
</dbReference>
<dbReference type="Pfam" id="PF00440">
    <property type="entry name" value="TetR_N"/>
    <property type="match status" value="1"/>
</dbReference>
<keyword evidence="3" id="KW-0804">Transcription</keyword>
<dbReference type="InterPro" id="IPR001647">
    <property type="entry name" value="HTH_TetR"/>
</dbReference>
<dbReference type="InterPro" id="IPR036271">
    <property type="entry name" value="Tet_transcr_reg_TetR-rel_C_sf"/>
</dbReference>
<sequence length="198" mass="22721">MGEKSVQKKKYILETARRVFVEKGFKKVTMKDIVEACGISRGGLYLYFDSTSQIFMEVMRLETEEADDVFSDSIAEDATAADILILFLKEQKKELLRKKDTLTQAIYEFYFEHDLPKKDNILKKQFDSAVKIIEKLIETGVENGEFYCEDCKGTARNIMFVLEGLKISAQTIGIKAETVDREIFFILRGLGVELEEEP</sequence>
<dbReference type="InterPro" id="IPR041612">
    <property type="entry name" value="YfiR_C"/>
</dbReference>
<dbReference type="AlphaFoldDB" id="A0A9D1UBN1"/>
<organism evidence="6 7">
    <name type="scientific">Candidatus Acetatifactor stercoripullorum</name>
    <dbReference type="NCBI Taxonomy" id="2838414"/>
    <lineage>
        <taxon>Bacteria</taxon>
        <taxon>Bacillati</taxon>
        <taxon>Bacillota</taxon>
        <taxon>Clostridia</taxon>
        <taxon>Lachnospirales</taxon>
        <taxon>Lachnospiraceae</taxon>
        <taxon>Acetatifactor</taxon>
    </lineage>
</organism>
<dbReference type="Gene3D" id="1.10.10.60">
    <property type="entry name" value="Homeodomain-like"/>
    <property type="match status" value="1"/>
</dbReference>
<protein>
    <submittedName>
        <fullName evidence="6">TetR/AcrR family transcriptional regulator</fullName>
    </submittedName>
</protein>
<proteinExistence type="predicted"/>